<organism evidence="3 4">
    <name type="scientific">Dictyostelium purpureum</name>
    <name type="common">Slime mold</name>
    <dbReference type="NCBI Taxonomy" id="5786"/>
    <lineage>
        <taxon>Eukaryota</taxon>
        <taxon>Amoebozoa</taxon>
        <taxon>Evosea</taxon>
        <taxon>Eumycetozoa</taxon>
        <taxon>Dictyostelia</taxon>
        <taxon>Dictyosteliales</taxon>
        <taxon>Dictyosteliaceae</taxon>
        <taxon>Dictyostelium</taxon>
    </lineage>
</organism>
<feature type="region of interest" description="Disordered" evidence="1">
    <location>
        <begin position="56"/>
        <end position="85"/>
    </location>
</feature>
<name>F0ZHP4_DICPU</name>
<dbReference type="AlphaFoldDB" id="F0ZHP4"/>
<evidence type="ECO:0000313" key="3">
    <source>
        <dbReference type="EMBL" id="EGC36548.1"/>
    </source>
</evidence>
<dbReference type="RefSeq" id="XP_003286920.1">
    <property type="nucleotide sequence ID" value="XM_003286872.1"/>
</dbReference>
<dbReference type="PANTHER" id="PTHR34500">
    <property type="entry name" value="EXPRESSED PROTEIN"/>
    <property type="match status" value="1"/>
</dbReference>
<evidence type="ECO:0000313" key="4">
    <source>
        <dbReference type="Proteomes" id="UP000001064"/>
    </source>
</evidence>
<evidence type="ECO:0000259" key="2">
    <source>
        <dbReference type="Pfam" id="PF13843"/>
    </source>
</evidence>
<keyword evidence="4" id="KW-1185">Reference proteome</keyword>
<dbReference type="PANTHER" id="PTHR34500:SF1">
    <property type="entry name" value="DDE TNP4 DOMAIN-CONTAINING PROTEIN"/>
    <property type="match status" value="1"/>
</dbReference>
<dbReference type="EMBL" id="GL871023">
    <property type="protein sequence ID" value="EGC36548.1"/>
    <property type="molecule type" value="Genomic_DNA"/>
</dbReference>
<feature type="domain" description="PiggyBac transposable element-derived protein" evidence="2">
    <location>
        <begin position="139"/>
        <end position="344"/>
    </location>
</feature>
<dbReference type="Proteomes" id="UP000001064">
    <property type="component" value="Unassembled WGS sequence"/>
</dbReference>
<evidence type="ECO:0000256" key="1">
    <source>
        <dbReference type="SAM" id="MobiDB-lite"/>
    </source>
</evidence>
<reference evidence="4" key="1">
    <citation type="journal article" date="2011" name="Genome Biol.">
        <title>Comparative genomics of the social amoebae Dictyostelium discoideum and Dictyostelium purpureum.</title>
        <authorList>
            <consortium name="US DOE Joint Genome Institute (JGI-PGF)"/>
            <person name="Sucgang R."/>
            <person name="Kuo A."/>
            <person name="Tian X."/>
            <person name="Salerno W."/>
            <person name="Parikh A."/>
            <person name="Feasley C.L."/>
            <person name="Dalin E."/>
            <person name="Tu H."/>
            <person name="Huang E."/>
            <person name="Barry K."/>
            <person name="Lindquist E."/>
            <person name="Shapiro H."/>
            <person name="Bruce D."/>
            <person name="Schmutz J."/>
            <person name="Salamov A."/>
            <person name="Fey P."/>
            <person name="Gaudet P."/>
            <person name="Anjard C."/>
            <person name="Babu M.M."/>
            <person name="Basu S."/>
            <person name="Bushmanova Y."/>
            <person name="van der Wel H."/>
            <person name="Katoh-Kurasawa M."/>
            <person name="Dinh C."/>
            <person name="Coutinho P.M."/>
            <person name="Saito T."/>
            <person name="Elias M."/>
            <person name="Schaap P."/>
            <person name="Kay R.R."/>
            <person name="Henrissat B."/>
            <person name="Eichinger L."/>
            <person name="Rivero F."/>
            <person name="Putnam N.H."/>
            <person name="West C.M."/>
            <person name="Loomis W.F."/>
            <person name="Chisholm R.L."/>
            <person name="Shaulsky G."/>
            <person name="Strassmann J.E."/>
            <person name="Queller D.C."/>
            <person name="Kuspa A."/>
            <person name="Grigoriev I.V."/>
        </authorList>
    </citation>
    <scope>NUCLEOTIDE SEQUENCE [LARGE SCALE GENOMIC DNA]</scope>
    <source>
        <strain evidence="4">QSDP1</strain>
    </source>
</reference>
<dbReference type="Pfam" id="PF13843">
    <property type="entry name" value="DDE_Tnp_1_7"/>
    <property type="match status" value="1"/>
</dbReference>
<dbReference type="InterPro" id="IPR029526">
    <property type="entry name" value="PGBD"/>
</dbReference>
<protein>
    <recommendedName>
        <fullName evidence="2">PiggyBac transposable element-derived protein domain-containing protein</fullName>
    </recommendedName>
</protein>
<proteinExistence type="predicted"/>
<sequence>MAMVIYSITLIVNSNIIIFIKSLNTDRVITDISNNEYWYGEMDIDGGFFVLESVPEETGNEVDKETEEYEDENEIENQEPRSECNKDSEYYPQGVTFFQEQLNNINFMKTNILPREYEKQGPKESLPSNIPPVRDKVVQHIFEQYFTDFLNRLVMPTNNYKEYKSNAYKITTKNLASPKISEYSIYNDFNLEDIKIYLSIFLYSGLNRITNIHGFWDRPRDSYSSFSTYNSTVANLMSFRRFKAIHKCFRWEVFGTEHQTANHELIYEYAKDLIKKHYLPSYEFSFDLFGWSGDSKKMVPGKADKVGNVLWKLVDKFKYIYHFEIEHLVSKILKAQTQTQDENDYEEDMVDQPQPQPRNQIGN</sequence>
<dbReference type="OrthoDB" id="9985837at2759"/>
<dbReference type="VEuPathDB" id="AmoebaDB:DICPUDRAFT_150970"/>
<dbReference type="KEGG" id="dpp:DICPUDRAFT_150970"/>
<feature type="compositionally biased region" description="Acidic residues" evidence="1">
    <location>
        <begin position="341"/>
        <end position="350"/>
    </location>
</feature>
<dbReference type="GeneID" id="10500432"/>
<feature type="compositionally biased region" description="Acidic residues" evidence="1">
    <location>
        <begin position="56"/>
        <end position="77"/>
    </location>
</feature>
<gene>
    <name evidence="3" type="ORF">DICPUDRAFT_150970</name>
</gene>
<dbReference type="InParanoid" id="F0ZHP4"/>
<accession>F0ZHP4</accession>
<feature type="region of interest" description="Disordered" evidence="1">
    <location>
        <begin position="340"/>
        <end position="363"/>
    </location>
</feature>